<organism evidence="1 2">
    <name type="scientific">Fibrella aestuarina BUZ 2</name>
    <dbReference type="NCBI Taxonomy" id="1166018"/>
    <lineage>
        <taxon>Bacteria</taxon>
        <taxon>Pseudomonadati</taxon>
        <taxon>Bacteroidota</taxon>
        <taxon>Cytophagia</taxon>
        <taxon>Cytophagales</taxon>
        <taxon>Spirosomataceae</taxon>
        <taxon>Fibrella</taxon>
    </lineage>
</organism>
<reference evidence="1 2" key="1">
    <citation type="journal article" date="2012" name="J. Bacteriol.">
        <title>Genome Sequence of Fibrella aestuarina BUZ 2T, a Filamentous Marine Bacterium.</title>
        <authorList>
            <person name="Filippini M."/>
            <person name="Qi W."/>
            <person name="Blom J."/>
            <person name="Goesmann A."/>
            <person name="Smits T.H."/>
            <person name="Bagheri H.C."/>
        </authorList>
    </citation>
    <scope>NUCLEOTIDE SEQUENCE [LARGE SCALE GENOMIC DNA]</scope>
    <source>
        <strain evidence="2">BUZ 2T</strain>
    </source>
</reference>
<sequence length="519" mass="57042">MFDYKLNPIMKKIQFLAPLMALVLGVSSCDKGFDTLNVNPTAATSLNPAFLFNNALINSTYPGSTLIFEHPIVQQLFTPNSGIVAGGNFNIDNRGPTGANAALWQRYYRDNIRYLVEVINQTKSDANRSNLYNMARLWKAYSFMVLTDTYGDIPYTEAGLGYIGSNVVPKYDTQESIYNDIIKELTEASAALDAAKPTEAGEVVYGGNIARWKRFGYSVMLRAGMRLSKVNPTLAQATVQKAVAGGVFQSNADNAVLRNDANYQNQVGVTLNSTEAANYYMTGYFVDYLKSTADPRLASIAVRYVGAKSGPEQTAARANRDPAVQKGMPLGFDNGTIGARATADGLASFYDYSQLDRTRMGKLAAPTYFVTYAQTQLLLAEAVVRNWTTGNAADYYNAGVRAHMQQLGDYDATSLVSDANIATYLTANPYTAAKGLEQINTQYWIASFLNGPEVFANFRRSGFPKLTPNPYPGKEIKGSFINRLSYPDSEISVNSAKVQEAITRQGPDNLDTRVWWDKQ</sequence>
<dbReference type="InterPro" id="IPR011990">
    <property type="entry name" value="TPR-like_helical_dom_sf"/>
</dbReference>
<dbReference type="Pfam" id="PF12771">
    <property type="entry name" value="SusD-like_2"/>
    <property type="match status" value="1"/>
</dbReference>
<keyword evidence="2" id="KW-1185">Reference proteome</keyword>
<dbReference type="AlphaFoldDB" id="I0KGC7"/>
<dbReference type="Proteomes" id="UP000011058">
    <property type="component" value="Chromosome"/>
</dbReference>
<evidence type="ECO:0000313" key="2">
    <source>
        <dbReference type="Proteomes" id="UP000011058"/>
    </source>
</evidence>
<dbReference type="Gene3D" id="1.25.40.390">
    <property type="match status" value="1"/>
</dbReference>
<proteinExistence type="predicted"/>
<dbReference type="InterPro" id="IPR041662">
    <property type="entry name" value="SusD-like_2"/>
</dbReference>
<dbReference type="HOGENOM" id="CLU_025928_1_0_10"/>
<dbReference type="PATRIC" id="fig|1166018.3.peg.2158"/>
<gene>
    <name evidence="1" type="ORF">FAES_5181</name>
</gene>
<dbReference type="eggNOG" id="COG0521">
    <property type="taxonomic scope" value="Bacteria"/>
</dbReference>
<dbReference type="KEGG" id="fae:FAES_5181"/>
<dbReference type="STRING" id="1166018.FAES_5181"/>
<dbReference type="PROSITE" id="PS51257">
    <property type="entry name" value="PROKAR_LIPOPROTEIN"/>
    <property type="match status" value="1"/>
</dbReference>
<evidence type="ECO:0008006" key="3">
    <source>
        <dbReference type="Google" id="ProtNLM"/>
    </source>
</evidence>
<accession>I0KGC7</accession>
<protein>
    <recommendedName>
        <fullName evidence="3">Lipoprotein</fullName>
    </recommendedName>
</protein>
<dbReference type="EMBL" id="HE796683">
    <property type="protein sequence ID" value="CCH03180.1"/>
    <property type="molecule type" value="Genomic_DNA"/>
</dbReference>
<evidence type="ECO:0000313" key="1">
    <source>
        <dbReference type="EMBL" id="CCH03180.1"/>
    </source>
</evidence>
<dbReference type="SUPFAM" id="SSF48452">
    <property type="entry name" value="TPR-like"/>
    <property type="match status" value="1"/>
</dbReference>
<name>I0KGC7_9BACT</name>